<gene>
    <name evidence="1" type="ORF">SAMN05444276_11115</name>
</gene>
<reference evidence="2" key="1">
    <citation type="submission" date="2016-10" db="EMBL/GenBank/DDBJ databases">
        <authorList>
            <person name="Varghese N."/>
            <person name="Submissions S."/>
        </authorList>
    </citation>
    <scope>NUCLEOTIDE SEQUENCE [LARGE SCALE GENOMIC DNA]</scope>
    <source>
        <strain evidence="2">DSM 29303</strain>
    </source>
</reference>
<accession>A0A1H3D3C6</accession>
<dbReference type="EMBL" id="FNNA01000011">
    <property type="protein sequence ID" value="SDX60897.1"/>
    <property type="molecule type" value="Genomic_DNA"/>
</dbReference>
<protein>
    <submittedName>
        <fullName evidence="1">Uncharacterized protein</fullName>
    </submittedName>
</protein>
<evidence type="ECO:0000313" key="1">
    <source>
        <dbReference type="EMBL" id="SDX60897.1"/>
    </source>
</evidence>
<dbReference type="Proteomes" id="UP000182944">
    <property type="component" value="Unassembled WGS sequence"/>
</dbReference>
<dbReference type="AlphaFoldDB" id="A0A1H3D3C6"/>
<name>A0A1H3D3C6_9RHOB</name>
<proteinExistence type="predicted"/>
<dbReference type="STRING" id="1545044.SAMN05444276_11115"/>
<organism evidence="1 2">
    <name type="scientific">Paracoccus sanguinis</name>
    <dbReference type="NCBI Taxonomy" id="1545044"/>
    <lineage>
        <taxon>Bacteria</taxon>
        <taxon>Pseudomonadati</taxon>
        <taxon>Pseudomonadota</taxon>
        <taxon>Alphaproteobacteria</taxon>
        <taxon>Rhodobacterales</taxon>
        <taxon>Paracoccaceae</taxon>
        <taxon>Paracoccus</taxon>
    </lineage>
</organism>
<sequence>MVRAPARSCPALSRLFGDADASMIAAFLRMRVFDKLAWLVDYYFDPDEADGNVPAAAMLREQRKEKLSPLETEAARIVTMSSDRGQFALDGLVRSKLATEQKREFEGQRDALARSL</sequence>
<evidence type="ECO:0000313" key="2">
    <source>
        <dbReference type="Proteomes" id="UP000182944"/>
    </source>
</evidence>
<keyword evidence="2" id="KW-1185">Reference proteome</keyword>